<dbReference type="VEuPathDB" id="FungiDB:CC77DRAFT_310477"/>
<dbReference type="RefSeq" id="XP_018390700.1">
    <property type="nucleotide sequence ID" value="XM_018531201.1"/>
</dbReference>
<evidence type="ECO:0000313" key="1">
    <source>
        <dbReference type="EMBL" id="OAG25279.1"/>
    </source>
</evidence>
<dbReference type="GeneID" id="29116795"/>
<sequence length="145" mass="15713">MAAALPFPSFHALTRSAFVAFSCRLRRGPMADASVLSLGAGCSGLHKLHNLEKRGASTRRTYHKRQTWHNSSLNPSCCNLIADADQPRIGNLHQTPQPHLLVSLLSIFLTRKHAALNASMIVQTDSSPDVDSAMSVSGVGKREIL</sequence>
<dbReference type="KEGG" id="aalt:CC77DRAFT_310477"/>
<evidence type="ECO:0000313" key="2">
    <source>
        <dbReference type="Proteomes" id="UP000077248"/>
    </source>
</evidence>
<dbReference type="EMBL" id="KV441470">
    <property type="protein sequence ID" value="OAG25279.1"/>
    <property type="molecule type" value="Genomic_DNA"/>
</dbReference>
<accession>A0A177E2R5</accession>
<gene>
    <name evidence="1" type="ORF">CC77DRAFT_310477</name>
</gene>
<keyword evidence="2" id="KW-1185">Reference proteome</keyword>
<proteinExistence type="predicted"/>
<organism evidence="1 2">
    <name type="scientific">Alternaria alternata</name>
    <name type="common">Alternaria rot fungus</name>
    <name type="synonym">Torula alternata</name>
    <dbReference type="NCBI Taxonomy" id="5599"/>
    <lineage>
        <taxon>Eukaryota</taxon>
        <taxon>Fungi</taxon>
        <taxon>Dikarya</taxon>
        <taxon>Ascomycota</taxon>
        <taxon>Pezizomycotina</taxon>
        <taxon>Dothideomycetes</taxon>
        <taxon>Pleosporomycetidae</taxon>
        <taxon>Pleosporales</taxon>
        <taxon>Pleosporineae</taxon>
        <taxon>Pleosporaceae</taxon>
        <taxon>Alternaria</taxon>
        <taxon>Alternaria sect. Alternaria</taxon>
        <taxon>Alternaria alternata complex</taxon>
    </lineage>
</organism>
<protein>
    <submittedName>
        <fullName evidence="1">Uncharacterized protein</fullName>
    </submittedName>
</protein>
<reference evidence="1 2" key="1">
    <citation type="submission" date="2016-05" db="EMBL/GenBank/DDBJ databases">
        <title>Comparative analysis of secretome profiles of manganese(II)-oxidizing ascomycete fungi.</title>
        <authorList>
            <consortium name="DOE Joint Genome Institute"/>
            <person name="Zeiner C.A."/>
            <person name="Purvine S.O."/>
            <person name="Zink E.M."/>
            <person name="Wu S."/>
            <person name="Pasa-Tolic L."/>
            <person name="Chaput D.L."/>
            <person name="Haridas S."/>
            <person name="Grigoriev I.V."/>
            <person name="Santelli C.M."/>
            <person name="Hansel C.M."/>
        </authorList>
    </citation>
    <scope>NUCLEOTIDE SEQUENCE [LARGE SCALE GENOMIC DNA]</scope>
    <source>
        <strain evidence="1 2">SRC1lrK2f</strain>
    </source>
</reference>
<dbReference type="AlphaFoldDB" id="A0A177E2R5"/>
<dbReference type="Proteomes" id="UP000077248">
    <property type="component" value="Unassembled WGS sequence"/>
</dbReference>
<name>A0A177E2R5_ALTAL</name>